<evidence type="ECO:0000313" key="2">
    <source>
        <dbReference type="EMBL" id="OGI76446.1"/>
    </source>
</evidence>
<accession>A0A1F6W3U1</accession>
<gene>
    <name evidence="2" type="ORF">A3C67_02340</name>
</gene>
<keyword evidence="1" id="KW-0472">Membrane</keyword>
<evidence type="ECO:0000313" key="3">
    <source>
        <dbReference type="Proteomes" id="UP000179275"/>
    </source>
</evidence>
<name>A0A1F6W3U1_9BACT</name>
<keyword evidence="1" id="KW-0812">Transmembrane</keyword>
<dbReference type="STRING" id="1801756.A3C67_02340"/>
<keyword evidence="1" id="KW-1133">Transmembrane helix</keyword>
<proteinExistence type="predicted"/>
<dbReference type="AlphaFoldDB" id="A0A1F6W3U1"/>
<feature type="transmembrane region" description="Helical" evidence="1">
    <location>
        <begin position="6"/>
        <end position="22"/>
    </location>
</feature>
<sequence length="78" mass="9312">MLPENIIYLGAVFYIIGYYVYVRDMFRRQTRPNLVSWFIWMLAPFSGICNTVKSDIFTKDEMKEIAKIIRAKWIKLNA</sequence>
<organism evidence="2 3">
    <name type="scientific">Candidatus Nomurabacteria bacterium RIFCSPHIGHO2_02_FULL_42_19</name>
    <dbReference type="NCBI Taxonomy" id="1801756"/>
    <lineage>
        <taxon>Bacteria</taxon>
        <taxon>Candidatus Nomuraibacteriota</taxon>
    </lineage>
</organism>
<evidence type="ECO:0000256" key="1">
    <source>
        <dbReference type="SAM" id="Phobius"/>
    </source>
</evidence>
<dbReference type="Proteomes" id="UP000179275">
    <property type="component" value="Unassembled WGS sequence"/>
</dbReference>
<reference evidence="2 3" key="1">
    <citation type="journal article" date="2016" name="Nat. Commun.">
        <title>Thousands of microbial genomes shed light on interconnected biogeochemical processes in an aquifer system.</title>
        <authorList>
            <person name="Anantharaman K."/>
            <person name="Brown C.T."/>
            <person name="Hug L.A."/>
            <person name="Sharon I."/>
            <person name="Castelle C.J."/>
            <person name="Probst A.J."/>
            <person name="Thomas B.C."/>
            <person name="Singh A."/>
            <person name="Wilkins M.J."/>
            <person name="Karaoz U."/>
            <person name="Brodie E.L."/>
            <person name="Williams K.H."/>
            <person name="Hubbard S.S."/>
            <person name="Banfield J.F."/>
        </authorList>
    </citation>
    <scope>NUCLEOTIDE SEQUENCE [LARGE SCALE GENOMIC DNA]</scope>
</reference>
<dbReference type="EMBL" id="MFUG01000003">
    <property type="protein sequence ID" value="OGI76446.1"/>
    <property type="molecule type" value="Genomic_DNA"/>
</dbReference>
<protein>
    <submittedName>
        <fullName evidence="2">Uncharacterized protein</fullName>
    </submittedName>
</protein>
<comment type="caution">
    <text evidence="2">The sequence shown here is derived from an EMBL/GenBank/DDBJ whole genome shotgun (WGS) entry which is preliminary data.</text>
</comment>